<dbReference type="EMBL" id="JACHGN010000003">
    <property type="protein sequence ID" value="MBB5131608.1"/>
    <property type="molecule type" value="Genomic_DNA"/>
</dbReference>
<comment type="similarity">
    <text evidence="1">Belongs to the cycloisomerase 2 family.</text>
</comment>
<dbReference type="Gene3D" id="2.130.10.10">
    <property type="entry name" value="YVTN repeat-like/Quinoprotein amine dehydrogenase"/>
    <property type="match status" value="1"/>
</dbReference>
<dbReference type="InterPro" id="IPR011048">
    <property type="entry name" value="Haem_d1_sf"/>
</dbReference>
<evidence type="ECO:0000313" key="2">
    <source>
        <dbReference type="EMBL" id="MBB5131608.1"/>
    </source>
</evidence>
<keyword evidence="3" id="KW-1185">Reference proteome</keyword>
<dbReference type="GO" id="GO:0017057">
    <property type="term" value="F:6-phosphogluconolactonase activity"/>
    <property type="evidence" value="ECO:0007669"/>
    <property type="project" value="TreeGrafter"/>
</dbReference>
<sequence length="332" mass="35254">MGTRLIYIGGYTQGAGGSGTGITSLRKELDGRFVELARTTASAPSFLALHPRLPVLYAVGEGADGTVSAFARHSDGTLAHLATRPSGGAQPCHLAVDPQGAWLAVANYGDGTLGAYRLDEHGAMVGKPRLFRHTGTGPDPERQECPHAHQVVFGPDGTLYVSDLGTDEIRRYSVGDEIAPHPAGHVRVSPGMGPRHMAFLAGRWYVSGELDGSVRAYDESWTEVAVGRAGASGAANLPSHLEVSPDGRHVYVANRGPDTITTLRADDLSHVAETPCGGAWPRHFATAWDRMYVACQHSDAVTVLPLHRGVPQAPEETLDLPTPSCVLFDPDF</sequence>
<gene>
    <name evidence="2" type="ORF">HNP84_001321</name>
</gene>
<dbReference type="PANTHER" id="PTHR30344:SF1">
    <property type="entry name" value="6-PHOSPHOGLUCONOLACTONASE"/>
    <property type="match status" value="1"/>
</dbReference>
<comment type="caution">
    <text evidence="2">The sequence shown here is derived from an EMBL/GenBank/DDBJ whole genome shotgun (WGS) entry which is preliminary data.</text>
</comment>
<dbReference type="GO" id="GO:0016853">
    <property type="term" value="F:isomerase activity"/>
    <property type="evidence" value="ECO:0007669"/>
    <property type="project" value="UniProtKB-KW"/>
</dbReference>
<dbReference type="PANTHER" id="PTHR30344">
    <property type="entry name" value="6-PHOSPHOGLUCONOLACTONASE-RELATED"/>
    <property type="match status" value="1"/>
</dbReference>
<reference evidence="2 3" key="1">
    <citation type="submission" date="2020-08" db="EMBL/GenBank/DDBJ databases">
        <title>Genomic Encyclopedia of Type Strains, Phase IV (KMG-IV): sequencing the most valuable type-strain genomes for metagenomic binning, comparative biology and taxonomic classification.</title>
        <authorList>
            <person name="Goeker M."/>
        </authorList>
    </citation>
    <scope>NUCLEOTIDE SEQUENCE [LARGE SCALE GENOMIC DNA]</scope>
    <source>
        <strain evidence="2 3">DSM 45615</strain>
    </source>
</reference>
<dbReference type="InterPro" id="IPR015943">
    <property type="entry name" value="WD40/YVTN_repeat-like_dom_sf"/>
</dbReference>
<evidence type="ECO:0000313" key="3">
    <source>
        <dbReference type="Proteomes" id="UP000578449"/>
    </source>
</evidence>
<dbReference type="AlphaFoldDB" id="A0A840NVP8"/>
<dbReference type="Proteomes" id="UP000578449">
    <property type="component" value="Unassembled WGS sequence"/>
</dbReference>
<keyword evidence="2" id="KW-0413">Isomerase</keyword>
<accession>A0A840NVP8</accession>
<dbReference type="RefSeq" id="WP_185048481.1">
    <property type="nucleotide sequence ID" value="NZ_BAABIX010000009.1"/>
</dbReference>
<evidence type="ECO:0000256" key="1">
    <source>
        <dbReference type="ARBA" id="ARBA00005564"/>
    </source>
</evidence>
<dbReference type="InterPro" id="IPR019405">
    <property type="entry name" value="Lactonase_7-beta_prop"/>
</dbReference>
<organism evidence="2 3">
    <name type="scientific">Thermocatellispora tengchongensis</name>
    <dbReference type="NCBI Taxonomy" id="1073253"/>
    <lineage>
        <taxon>Bacteria</taxon>
        <taxon>Bacillati</taxon>
        <taxon>Actinomycetota</taxon>
        <taxon>Actinomycetes</taxon>
        <taxon>Streptosporangiales</taxon>
        <taxon>Streptosporangiaceae</taxon>
        <taxon>Thermocatellispora</taxon>
    </lineage>
</organism>
<dbReference type="Pfam" id="PF10282">
    <property type="entry name" value="Lactonase"/>
    <property type="match status" value="1"/>
</dbReference>
<proteinExistence type="inferred from homology"/>
<name>A0A840NVP8_9ACTN</name>
<dbReference type="InterPro" id="IPR050282">
    <property type="entry name" value="Cycloisomerase_2"/>
</dbReference>
<dbReference type="SUPFAM" id="SSF51004">
    <property type="entry name" value="C-terminal (heme d1) domain of cytochrome cd1-nitrite reductase"/>
    <property type="match status" value="1"/>
</dbReference>
<protein>
    <submittedName>
        <fullName evidence="2">6-phosphogluconolactonase (Cycloisomerase 2 family)</fullName>
    </submittedName>
</protein>